<dbReference type="PATRIC" id="fig|1028801.3.peg.2391"/>
<dbReference type="EMBL" id="HG938355">
    <property type="protein sequence ID" value="CDN54686.1"/>
    <property type="molecule type" value="Genomic_DNA"/>
</dbReference>
<reference evidence="9" key="1">
    <citation type="journal article" date="2014" name="BMC Genomics">
        <title>Genome sequencing of two Neorhizobium galegae strains reveals a noeT gene responsible for the unusual acetylation of the nodulation factors.</title>
        <authorList>
            <person name="Osterman J."/>
            <person name="Marsh J."/>
            <person name="Laine P.K."/>
            <person name="Zeng Z."/>
            <person name="Alatalo E."/>
            <person name="Sullivan J.T."/>
            <person name="Young J.P."/>
            <person name="Thomas-Oates J."/>
            <person name="Paulin L."/>
            <person name="Lindstrom K."/>
        </authorList>
    </citation>
    <scope>NUCLEOTIDE SEQUENCE [LARGE SCALE GENOMIC DNA]</scope>
    <source>
        <strain evidence="9">HAMBI 1141</strain>
    </source>
</reference>
<dbReference type="KEGG" id="ngl:RG1141_CH23480"/>
<dbReference type="InterPro" id="IPR013833">
    <property type="entry name" value="Cyt_c_oxidase_su3_a-hlx"/>
</dbReference>
<feature type="transmembrane region" description="Helical" evidence="6">
    <location>
        <begin position="86"/>
        <end position="108"/>
    </location>
</feature>
<dbReference type="SUPFAM" id="SSF81452">
    <property type="entry name" value="Cytochrome c oxidase subunit III-like"/>
    <property type="match status" value="1"/>
</dbReference>
<comment type="subcellular location">
    <subcellularLocation>
        <location evidence="5">Cell membrane</location>
        <topology evidence="5">Multi-pass membrane protein</topology>
    </subcellularLocation>
    <subcellularLocation>
        <location evidence="1">Membrane</location>
        <topology evidence="1">Multi-pass membrane protein</topology>
    </subcellularLocation>
</comment>
<keyword evidence="4 6" id="KW-0472">Membrane</keyword>
<dbReference type="HOGENOM" id="CLU_1433130_0_0_5"/>
<accession>A0A068T9H6</accession>
<dbReference type="eggNOG" id="COG0843">
    <property type="taxonomic scope" value="Bacteria"/>
</dbReference>
<keyword evidence="2 5" id="KW-0812">Transmembrane</keyword>
<evidence type="ECO:0000256" key="1">
    <source>
        <dbReference type="ARBA" id="ARBA00004141"/>
    </source>
</evidence>
<organism evidence="8 9">
    <name type="scientific">Neorhizobium galegae bv. officinalis bv. officinalis str. HAMBI 1141</name>
    <dbReference type="NCBI Taxonomy" id="1028801"/>
    <lineage>
        <taxon>Bacteria</taxon>
        <taxon>Pseudomonadati</taxon>
        <taxon>Pseudomonadota</taxon>
        <taxon>Alphaproteobacteria</taxon>
        <taxon>Hyphomicrobiales</taxon>
        <taxon>Rhizobiaceae</taxon>
        <taxon>Rhizobium/Agrobacterium group</taxon>
        <taxon>Neorhizobium</taxon>
    </lineage>
</organism>
<feature type="transmembrane region" description="Helical" evidence="6">
    <location>
        <begin position="165"/>
        <end position="188"/>
    </location>
</feature>
<protein>
    <submittedName>
        <fullName evidence="8">Subunit III of cytochrome c oxidase,also similar to C-terminal domain of long variants of subunit I</fullName>
    </submittedName>
</protein>
<dbReference type="InterPro" id="IPR000298">
    <property type="entry name" value="Cyt_c_oxidase-like_su3"/>
</dbReference>
<dbReference type="GO" id="GO:0022904">
    <property type="term" value="P:respiratory electron transport chain"/>
    <property type="evidence" value="ECO:0007669"/>
    <property type="project" value="InterPro"/>
</dbReference>
<keyword evidence="3 6" id="KW-1133">Transmembrane helix</keyword>
<proteinExistence type="inferred from homology"/>
<feature type="transmembrane region" description="Helical" evidence="6">
    <location>
        <begin position="120"/>
        <end position="144"/>
    </location>
</feature>
<evidence type="ECO:0000256" key="6">
    <source>
        <dbReference type="SAM" id="Phobius"/>
    </source>
</evidence>
<evidence type="ECO:0000256" key="2">
    <source>
        <dbReference type="ARBA" id="ARBA00022692"/>
    </source>
</evidence>
<feature type="transmembrane region" description="Helical" evidence="6">
    <location>
        <begin position="12"/>
        <end position="40"/>
    </location>
</feature>
<dbReference type="GO" id="GO:0005886">
    <property type="term" value="C:plasma membrane"/>
    <property type="evidence" value="ECO:0007669"/>
    <property type="project" value="UniProtKB-SubCell"/>
</dbReference>
<evidence type="ECO:0000313" key="9">
    <source>
        <dbReference type="Proteomes" id="UP000028186"/>
    </source>
</evidence>
<dbReference type="InterPro" id="IPR035973">
    <property type="entry name" value="Cyt_c_oxidase_su3-like_sf"/>
</dbReference>
<sequence length="189" mass="20444">MPIYVSGPASVGWWAMFITMVGDGTAFASLIFGYFFYWTIHDNFTTIANGPGVLWPMAALVLYVIAWALTLLARQLNDKGRPDARLALTAAFAVSVAASLAGLAGPYLHGMDPTANVYPAIVWIVAIWTVTHGVVGAIMQAYCLARSVAGRMTAEYDQDIRNVALYWHFMAFTAVVTFAVIGLFPLVAS</sequence>
<dbReference type="AlphaFoldDB" id="A0A068T9H6"/>
<dbReference type="Proteomes" id="UP000028186">
    <property type="component" value="Chromosome I"/>
</dbReference>
<evidence type="ECO:0000256" key="4">
    <source>
        <dbReference type="ARBA" id="ARBA00023136"/>
    </source>
</evidence>
<name>A0A068T9H6_NEOGA</name>
<comment type="similarity">
    <text evidence="5">Belongs to the cytochrome c oxidase subunit 3 family.</text>
</comment>
<dbReference type="PROSITE" id="PS50253">
    <property type="entry name" value="COX3"/>
    <property type="match status" value="1"/>
</dbReference>
<evidence type="ECO:0000313" key="8">
    <source>
        <dbReference type="EMBL" id="CDN54686.1"/>
    </source>
</evidence>
<dbReference type="GO" id="GO:0004129">
    <property type="term" value="F:cytochrome-c oxidase activity"/>
    <property type="evidence" value="ECO:0007669"/>
    <property type="project" value="InterPro"/>
</dbReference>
<evidence type="ECO:0000259" key="7">
    <source>
        <dbReference type="PROSITE" id="PS50253"/>
    </source>
</evidence>
<gene>
    <name evidence="8" type="ORF">RG1141_CH23480</name>
</gene>
<feature type="domain" description="Heme-copper oxidase subunit III family profile" evidence="7">
    <location>
        <begin position="30"/>
        <end position="186"/>
    </location>
</feature>
<feature type="transmembrane region" description="Helical" evidence="6">
    <location>
        <begin position="52"/>
        <end position="74"/>
    </location>
</feature>
<evidence type="ECO:0000256" key="3">
    <source>
        <dbReference type="ARBA" id="ARBA00022989"/>
    </source>
</evidence>
<dbReference type="Gene3D" id="1.20.120.80">
    <property type="entry name" value="Cytochrome c oxidase, subunit III, four-helix bundle"/>
    <property type="match status" value="1"/>
</dbReference>
<evidence type="ECO:0000256" key="5">
    <source>
        <dbReference type="RuleBase" id="RU003376"/>
    </source>
</evidence>